<dbReference type="GO" id="GO:0012505">
    <property type="term" value="C:endomembrane system"/>
    <property type="evidence" value="ECO:0007669"/>
    <property type="project" value="UniProtKB-SubCell"/>
</dbReference>
<evidence type="ECO:0000256" key="2">
    <source>
        <dbReference type="ARBA" id="ARBA00022692"/>
    </source>
</evidence>
<keyword evidence="4 5" id="KW-0472">Membrane</keyword>
<dbReference type="Pfam" id="PF02656">
    <property type="entry name" value="DUF202"/>
    <property type="match status" value="1"/>
</dbReference>
<evidence type="ECO:0000256" key="1">
    <source>
        <dbReference type="ARBA" id="ARBA00004127"/>
    </source>
</evidence>
<feature type="transmembrane region" description="Helical" evidence="5">
    <location>
        <begin position="35"/>
        <end position="56"/>
    </location>
</feature>
<evidence type="ECO:0000256" key="3">
    <source>
        <dbReference type="ARBA" id="ARBA00022989"/>
    </source>
</evidence>
<sequence length="65" mass="7427">MANERTLMSYYRAALALLGISAFIFKFYVSVLFTVLSVVVLLAGLGLAIYGTLRYFRFQKKILRK</sequence>
<proteinExistence type="predicted"/>
<reference evidence="7" key="1">
    <citation type="submission" date="2021-01" db="EMBL/GenBank/DDBJ databases">
        <title>Fulvivirga kasyanovii gen. nov., sp nov., a novel member of the phylum Bacteroidetes isolated from seawater in a mussel farm.</title>
        <authorList>
            <person name="Zhao L.-H."/>
            <person name="Wang Z.-J."/>
        </authorList>
    </citation>
    <scope>NUCLEOTIDE SEQUENCE</scope>
    <source>
        <strain evidence="7">2943</strain>
    </source>
</reference>
<evidence type="ECO:0000256" key="4">
    <source>
        <dbReference type="ARBA" id="ARBA00023136"/>
    </source>
</evidence>
<gene>
    <name evidence="7" type="ORF">JL102_03680</name>
</gene>
<organism evidence="7 8">
    <name type="scientific">Fulvivirga sediminis</name>
    <dbReference type="NCBI Taxonomy" id="2803949"/>
    <lineage>
        <taxon>Bacteria</taxon>
        <taxon>Pseudomonadati</taxon>
        <taxon>Bacteroidota</taxon>
        <taxon>Cytophagia</taxon>
        <taxon>Cytophagales</taxon>
        <taxon>Fulvivirgaceae</taxon>
        <taxon>Fulvivirga</taxon>
    </lineage>
</organism>
<feature type="domain" description="DUF202" evidence="6">
    <location>
        <begin position="1"/>
        <end position="60"/>
    </location>
</feature>
<dbReference type="EMBL" id="JAESIY010000002">
    <property type="protein sequence ID" value="MBL3655215.1"/>
    <property type="molecule type" value="Genomic_DNA"/>
</dbReference>
<feature type="transmembrane region" description="Helical" evidence="5">
    <location>
        <begin position="9"/>
        <end position="29"/>
    </location>
</feature>
<comment type="subcellular location">
    <subcellularLocation>
        <location evidence="1">Endomembrane system</location>
        <topology evidence="1">Multi-pass membrane protein</topology>
    </subcellularLocation>
</comment>
<keyword evidence="3 5" id="KW-1133">Transmembrane helix</keyword>
<keyword evidence="2 5" id="KW-0812">Transmembrane</keyword>
<protein>
    <submittedName>
        <fullName evidence="7">DUF202 domain-containing protein</fullName>
    </submittedName>
</protein>
<accession>A0A937F6H8</accession>
<dbReference type="AlphaFoldDB" id="A0A937F6H8"/>
<keyword evidence="8" id="KW-1185">Reference proteome</keyword>
<evidence type="ECO:0000256" key="5">
    <source>
        <dbReference type="SAM" id="Phobius"/>
    </source>
</evidence>
<comment type="caution">
    <text evidence="7">The sequence shown here is derived from an EMBL/GenBank/DDBJ whole genome shotgun (WGS) entry which is preliminary data.</text>
</comment>
<dbReference type="InterPro" id="IPR003807">
    <property type="entry name" value="DUF202"/>
</dbReference>
<evidence type="ECO:0000313" key="7">
    <source>
        <dbReference type="EMBL" id="MBL3655215.1"/>
    </source>
</evidence>
<name>A0A937F6H8_9BACT</name>
<evidence type="ECO:0000313" key="8">
    <source>
        <dbReference type="Proteomes" id="UP000659388"/>
    </source>
</evidence>
<dbReference type="RefSeq" id="WP_202242630.1">
    <property type="nucleotide sequence ID" value="NZ_JAESIY010000002.1"/>
</dbReference>
<evidence type="ECO:0000259" key="6">
    <source>
        <dbReference type="Pfam" id="PF02656"/>
    </source>
</evidence>
<dbReference type="Proteomes" id="UP000659388">
    <property type="component" value="Unassembled WGS sequence"/>
</dbReference>